<keyword evidence="3" id="KW-1185">Reference proteome</keyword>
<dbReference type="Pfam" id="PF18895">
    <property type="entry name" value="T4SS_pilin"/>
    <property type="match status" value="1"/>
</dbReference>
<keyword evidence="1" id="KW-1133">Transmembrane helix</keyword>
<feature type="transmembrane region" description="Helical" evidence="1">
    <location>
        <begin position="87"/>
        <end position="105"/>
    </location>
</feature>
<dbReference type="RefSeq" id="WP_248825279.1">
    <property type="nucleotide sequence ID" value="NZ_JALKFT010000013.1"/>
</dbReference>
<protein>
    <submittedName>
        <fullName evidence="2">Pilin</fullName>
    </submittedName>
</protein>
<evidence type="ECO:0000313" key="3">
    <source>
        <dbReference type="Proteomes" id="UP001201873"/>
    </source>
</evidence>
<reference evidence="2 3" key="1">
    <citation type="submission" date="2022-04" db="EMBL/GenBank/DDBJ databases">
        <title>Genome diversity in the genus Frankia.</title>
        <authorList>
            <person name="Carlos-Shanley C."/>
            <person name="Hahn D."/>
        </authorList>
    </citation>
    <scope>NUCLEOTIDE SEQUENCE [LARGE SCALE GENOMIC DNA]</scope>
    <source>
        <strain evidence="2 3">Ag45/Mut15</strain>
    </source>
</reference>
<keyword evidence="1" id="KW-0812">Transmembrane</keyword>
<evidence type="ECO:0000256" key="1">
    <source>
        <dbReference type="SAM" id="Phobius"/>
    </source>
</evidence>
<feature type="transmembrane region" description="Helical" evidence="1">
    <location>
        <begin position="217"/>
        <end position="236"/>
    </location>
</feature>
<accession>A0ABT0K0G2</accession>
<organism evidence="2 3">
    <name type="scientific">Frankia umida</name>
    <dbReference type="NCBI Taxonomy" id="573489"/>
    <lineage>
        <taxon>Bacteria</taxon>
        <taxon>Bacillati</taxon>
        <taxon>Actinomycetota</taxon>
        <taxon>Actinomycetes</taxon>
        <taxon>Frankiales</taxon>
        <taxon>Frankiaceae</taxon>
        <taxon>Frankia</taxon>
    </lineage>
</organism>
<evidence type="ECO:0000313" key="2">
    <source>
        <dbReference type="EMBL" id="MCK9876972.1"/>
    </source>
</evidence>
<proteinExistence type="predicted"/>
<name>A0ABT0K0G2_9ACTN</name>
<dbReference type="Proteomes" id="UP001201873">
    <property type="component" value="Unassembled WGS sequence"/>
</dbReference>
<sequence length="238" mass="23916">MTRPVSPLMLAVTRGLEPLRRGATRVAGAVRDRYDAAPGWLRRLLHGAGGLLLAAVVVGGLVGLSAWGRRLGVIHVVPVRVWGTAGLVQLAAGGALALVAVTLTGEDRGDGRLDQRGGPAPRGLRLALAVVTVLAVAGAVLLAAGVAHAAPAAPPPAPVPAVTDLKQVITNMRNWLMGLLAGAATLFASMGGLRYMGANGDPAEVERAKGSFKAAGIGYGLAILAPVLLAALQSVVGG</sequence>
<feature type="transmembrane region" description="Helical" evidence="1">
    <location>
        <begin position="44"/>
        <end position="67"/>
    </location>
</feature>
<gene>
    <name evidence="2" type="ORF">MXD59_14520</name>
</gene>
<keyword evidence="1" id="KW-0472">Membrane</keyword>
<feature type="transmembrane region" description="Helical" evidence="1">
    <location>
        <begin position="126"/>
        <end position="150"/>
    </location>
</feature>
<comment type="caution">
    <text evidence="2">The sequence shown here is derived from an EMBL/GenBank/DDBJ whole genome shotgun (WGS) entry which is preliminary data.</text>
</comment>
<dbReference type="EMBL" id="JALKFT010000013">
    <property type="protein sequence ID" value="MCK9876972.1"/>
    <property type="molecule type" value="Genomic_DNA"/>
</dbReference>
<dbReference type="InterPro" id="IPR043993">
    <property type="entry name" value="T4SS_pilin"/>
</dbReference>
<feature type="transmembrane region" description="Helical" evidence="1">
    <location>
        <begin position="175"/>
        <end position="196"/>
    </location>
</feature>